<dbReference type="InterPro" id="IPR050373">
    <property type="entry name" value="Fibrinogen_C-term_domain"/>
</dbReference>
<dbReference type="InterPro" id="IPR036056">
    <property type="entry name" value="Fibrinogen-like_C"/>
</dbReference>
<evidence type="ECO:0000256" key="1">
    <source>
        <dbReference type="ARBA" id="ARBA00023157"/>
    </source>
</evidence>
<proteinExistence type="predicted"/>
<sequence length="240" mass="27078">MDSCSYFKLIGCFILISIATAQAQSTPCHPRDCKEAYESGNTCSGVYTIKPDKLPAFEVYCDMSNGGGWTVFQRRMDGSVDFFLNWADYEKGFGDLNEEFWLGLNKINRLTAGQSNNLRVDLADFDGNKKYATYSTFDVGNAAVNYTLTVSGYGGNAGDGLSYHNEAEFSTKDRDNDQFSRISCATYYGGAWWYKACYQSNLNGLYLIGYNKTEKGVNWSEFPIRYYSLKSSEMKLRRSD</sequence>
<dbReference type="OrthoDB" id="7735550at2759"/>
<dbReference type="CDD" id="cd00087">
    <property type="entry name" value="FReD"/>
    <property type="match status" value="1"/>
</dbReference>
<gene>
    <name evidence="4" type="primary">105313870</name>
</gene>
<keyword evidence="1" id="KW-1015">Disulfide bond</keyword>
<dbReference type="PANTHER" id="PTHR19143">
    <property type="entry name" value="FIBRINOGEN/TENASCIN/ANGIOPOEITIN"/>
    <property type="match status" value="1"/>
</dbReference>
<dbReference type="FunFam" id="3.90.215.10:FF:000001">
    <property type="entry name" value="Tenascin isoform 1"/>
    <property type="match status" value="1"/>
</dbReference>
<dbReference type="GO" id="GO:0005615">
    <property type="term" value="C:extracellular space"/>
    <property type="evidence" value="ECO:0007669"/>
    <property type="project" value="TreeGrafter"/>
</dbReference>
<feature type="domain" description="Fibrinogen C-terminal" evidence="3">
    <location>
        <begin position="24"/>
        <end position="240"/>
    </location>
</feature>
<reference evidence="5" key="1">
    <citation type="journal article" date="2010" name="Nature">
        <title>The Amphimedon queenslandica genome and the evolution of animal complexity.</title>
        <authorList>
            <person name="Srivastava M."/>
            <person name="Simakov O."/>
            <person name="Chapman J."/>
            <person name="Fahey B."/>
            <person name="Gauthier M.E."/>
            <person name="Mitros T."/>
            <person name="Richards G.S."/>
            <person name="Conaco C."/>
            <person name="Dacre M."/>
            <person name="Hellsten U."/>
            <person name="Larroux C."/>
            <person name="Putnam N.H."/>
            <person name="Stanke M."/>
            <person name="Adamska M."/>
            <person name="Darling A."/>
            <person name="Degnan S.M."/>
            <person name="Oakley T.H."/>
            <person name="Plachetzki D.C."/>
            <person name="Zhai Y."/>
            <person name="Adamski M."/>
            <person name="Calcino A."/>
            <person name="Cummins S.F."/>
            <person name="Goodstein D.M."/>
            <person name="Harris C."/>
            <person name="Jackson D.J."/>
            <person name="Leys S.P."/>
            <person name="Shu S."/>
            <person name="Woodcroft B.J."/>
            <person name="Vervoort M."/>
            <person name="Kosik K.S."/>
            <person name="Manning G."/>
            <person name="Degnan B.M."/>
            <person name="Rokhsar D.S."/>
        </authorList>
    </citation>
    <scope>NUCLEOTIDE SEQUENCE [LARGE SCALE GENOMIC DNA]</scope>
</reference>
<dbReference type="KEGG" id="aqu:105313870"/>
<dbReference type="PROSITE" id="PS51406">
    <property type="entry name" value="FIBRINOGEN_C_2"/>
    <property type="match status" value="1"/>
</dbReference>
<organism evidence="4">
    <name type="scientific">Amphimedon queenslandica</name>
    <name type="common">Sponge</name>
    <dbReference type="NCBI Taxonomy" id="400682"/>
    <lineage>
        <taxon>Eukaryota</taxon>
        <taxon>Metazoa</taxon>
        <taxon>Porifera</taxon>
        <taxon>Demospongiae</taxon>
        <taxon>Heteroscleromorpha</taxon>
        <taxon>Haplosclerida</taxon>
        <taxon>Niphatidae</taxon>
        <taxon>Amphimedon</taxon>
    </lineage>
</organism>
<dbReference type="PROSITE" id="PS00514">
    <property type="entry name" value="FIBRINOGEN_C_1"/>
    <property type="match status" value="1"/>
</dbReference>
<dbReference type="InterPro" id="IPR014716">
    <property type="entry name" value="Fibrinogen_a/b/g_C_1"/>
</dbReference>
<evidence type="ECO:0000256" key="2">
    <source>
        <dbReference type="SAM" id="SignalP"/>
    </source>
</evidence>
<dbReference type="InterPro" id="IPR002181">
    <property type="entry name" value="Fibrinogen_a/b/g_C_dom"/>
</dbReference>
<dbReference type="AlphaFoldDB" id="A0A1X7U6G7"/>
<keyword evidence="5" id="KW-1185">Reference proteome</keyword>
<dbReference type="eggNOG" id="KOG2579">
    <property type="taxonomic scope" value="Eukaryota"/>
</dbReference>
<protein>
    <recommendedName>
        <fullName evidence="3">Fibrinogen C-terminal domain-containing protein</fullName>
    </recommendedName>
</protein>
<name>A0A1X7U6G7_AMPQE</name>
<dbReference type="SMART" id="SM00186">
    <property type="entry name" value="FBG"/>
    <property type="match status" value="1"/>
</dbReference>
<reference evidence="4" key="2">
    <citation type="submission" date="2017-05" db="UniProtKB">
        <authorList>
            <consortium name="EnsemblMetazoa"/>
        </authorList>
    </citation>
    <scope>IDENTIFICATION</scope>
</reference>
<feature type="signal peptide" evidence="2">
    <location>
        <begin position="1"/>
        <end position="23"/>
    </location>
</feature>
<dbReference type="InParanoid" id="A0A1X7U6G7"/>
<dbReference type="Gene3D" id="3.90.215.10">
    <property type="entry name" value="Gamma Fibrinogen, chain A, domain 1"/>
    <property type="match status" value="1"/>
</dbReference>
<keyword evidence="2" id="KW-0732">Signal</keyword>
<evidence type="ECO:0000259" key="3">
    <source>
        <dbReference type="PROSITE" id="PS51406"/>
    </source>
</evidence>
<dbReference type="Proteomes" id="UP000007879">
    <property type="component" value="Unassembled WGS sequence"/>
</dbReference>
<dbReference type="SUPFAM" id="SSF56496">
    <property type="entry name" value="Fibrinogen C-terminal domain-like"/>
    <property type="match status" value="1"/>
</dbReference>
<dbReference type="EnsemblMetazoa" id="XM_011407640.2">
    <property type="protein sequence ID" value="XP_011405942.1"/>
    <property type="gene ID" value="LOC105313870"/>
</dbReference>
<dbReference type="OMA" id="NCANIDH"/>
<dbReference type="Pfam" id="PF00147">
    <property type="entry name" value="Fibrinogen_C"/>
    <property type="match status" value="1"/>
</dbReference>
<dbReference type="NCBIfam" id="NF040941">
    <property type="entry name" value="GGGWT_bact"/>
    <property type="match status" value="1"/>
</dbReference>
<dbReference type="EnsemblMetazoa" id="Aqu2.1.23355_001">
    <property type="protein sequence ID" value="Aqu2.1.23355_001"/>
    <property type="gene ID" value="Aqu2.1.23355"/>
</dbReference>
<accession>A0A1X7U6G7</accession>
<feature type="chain" id="PRO_5010856842" description="Fibrinogen C-terminal domain-containing protein" evidence="2">
    <location>
        <begin position="24"/>
        <end position="240"/>
    </location>
</feature>
<evidence type="ECO:0000313" key="5">
    <source>
        <dbReference type="Proteomes" id="UP000007879"/>
    </source>
</evidence>
<evidence type="ECO:0000313" key="4">
    <source>
        <dbReference type="EnsemblMetazoa" id="Aqu2.1.23355_001"/>
    </source>
</evidence>
<dbReference type="InterPro" id="IPR020837">
    <property type="entry name" value="Fibrinogen_CS"/>
</dbReference>